<evidence type="ECO:0000256" key="4">
    <source>
        <dbReference type="ARBA" id="ARBA00022598"/>
    </source>
</evidence>
<comment type="caution">
    <text evidence="11">The sequence shown here is derived from an EMBL/GenBank/DDBJ whole genome shotgun (WGS) entry which is preliminary data.</text>
</comment>
<dbReference type="Gene3D" id="3.90.190.20">
    <property type="entry name" value="Mur ligase, C-terminal domain"/>
    <property type="match status" value="1"/>
</dbReference>
<keyword evidence="7 8" id="KW-0132">Cell division</keyword>
<dbReference type="Gene3D" id="3.40.1190.10">
    <property type="entry name" value="Mur-like, catalytic domain"/>
    <property type="match status" value="1"/>
</dbReference>
<dbReference type="AlphaFoldDB" id="A0A432ZKN0"/>
<accession>A0A432ZKN0</accession>
<dbReference type="GO" id="GO:0051301">
    <property type="term" value="P:cell division"/>
    <property type="evidence" value="ECO:0007669"/>
    <property type="project" value="UniProtKB-KW"/>
</dbReference>
<protein>
    <recommendedName>
        <fullName evidence="7 8">UDP-N-acetylmuramoylalanine--D-glutamate ligase</fullName>
        <ecNumber evidence="7 8">6.3.2.9</ecNumber>
    </recommendedName>
    <alternativeName>
        <fullName evidence="7">D-glutamic acid-adding enzyme</fullName>
    </alternativeName>
    <alternativeName>
        <fullName evidence="7">UDP-N-acetylmuramoyl-L-alanyl-D-glutamate synthetase</fullName>
    </alternativeName>
</protein>
<evidence type="ECO:0000313" key="12">
    <source>
        <dbReference type="Proteomes" id="UP000288279"/>
    </source>
</evidence>
<dbReference type="InterPro" id="IPR013221">
    <property type="entry name" value="Mur_ligase_cen"/>
</dbReference>
<name>A0A432ZKN0_9GAMM</name>
<keyword evidence="3 7" id="KW-0963">Cytoplasm</keyword>
<comment type="pathway">
    <text evidence="2 7 8">Cell wall biogenesis; peptidoglycan biosynthesis.</text>
</comment>
<dbReference type="Pfam" id="PF21799">
    <property type="entry name" value="MurD-like_N"/>
    <property type="match status" value="1"/>
</dbReference>
<evidence type="ECO:0000256" key="8">
    <source>
        <dbReference type="RuleBase" id="RU003664"/>
    </source>
</evidence>
<comment type="function">
    <text evidence="7 8">Cell wall formation. Catalyzes the addition of glutamate to the nucleotide precursor UDP-N-acetylmuramoyl-L-alanine (UMA).</text>
</comment>
<dbReference type="OrthoDB" id="9809796at2"/>
<keyword evidence="7 8" id="KW-0131">Cell cycle</keyword>
<evidence type="ECO:0000256" key="5">
    <source>
        <dbReference type="ARBA" id="ARBA00022741"/>
    </source>
</evidence>
<dbReference type="UniPathway" id="UPA00219"/>
<evidence type="ECO:0000256" key="7">
    <source>
        <dbReference type="HAMAP-Rule" id="MF_00639"/>
    </source>
</evidence>
<evidence type="ECO:0000256" key="2">
    <source>
        <dbReference type="ARBA" id="ARBA00004752"/>
    </source>
</evidence>
<evidence type="ECO:0000256" key="6">
    <source>
        <dbReference type="ARBA" id="ARBA00022840"/>
    </source>
</evidence>
<feature type="domain" description="Mur ligase C-terminal" evidence="9">
    <location>
        <begin position="320"/>
        <end position="435"/>
    </location>
</feature>
<keyword evidence="12" id="KW-1185">Reference proteome</keyword>
<comment type="similarity">
    <text evidence="7">Belongs to the MurCDEF family.</text>
</comment>
<gene>
    <name evidence="7 11" type="primary">murD</name>
    <name evidence="11" type="ORF">CWI83_05775</name>
</gene>
<dbReference type="Pfam" id="PF08245">
    <property type="entry name" value="Mur_ligase_M"/>
    <property type="match status" value="1"/>
</dbReference>
<dbReference type="Gene3D" id="3.40.50.720">
    <property type="entry name" value="NAD(P)-binding Rossmann-like Domain"/>
    <property type="match status" value="1"/>
</dbReference>
<evidence type="ECO:0000256" key="1">
    <source>
        <dbReference type="ARBA" id="ARBA00004496"/>
    </source>
</evidence>
<evidence type="ECO:0000259" key="10">
    <source>
        <dbReference type="Pfam" id="PF08245"/>
    </source>
</evidence>
<sequence length="462" mass="49604">MTTRVNLTDYTDIGVIGLGQTGLSVARYLLREGFAPFLFDSRSEAAVGERVQQLEAEFGQSLSAYFGDFQVEQVLGLDALIVSPGIDLRHPVLQMAIDADIPLLGDIDLFAAQVQQPIVGITGSNGKSTVTELTAAIVQAAGQRVAVGGNIGTPVLDLLTTTAAVDVYVLELSSFQLELMAHTELKAATILNFSDDHLDRYASRQDYEKAKQRIYTHAHTAIWNRDQYSTKPVQAVAAERTFSAHPSEPEAPHIYGLTATQPVHIERAQQPLLASTELQLSGVHNLLNIQAACGLAEALCIDITAAPVLQVIREFSGLPHRCQLVGEFDGVRWINDSKATNIGAAEAAITGLRPVVSGKLILIAGGEGKEANFSVFKEALKAVDELITIGRDGQRIASVYPHSETHQSAKDLQQAVALAAQVATPGSLVLLAPACASFDMFANYQERGERFIQAVEAYYGAA</sequence>
<dbReference type="SUPFAM" id="SSF53244">
    <property type="entry name" value="MurD-like peptide ligases, peptide-binding domain"/>
    <property type="match status" value="1"/>
</dbReference>
<dbReference type="GO" id="GO:0008360">
    <property type="term" value="P:regulation of cell shape"/>
    <property type="evidence" value="ECO:0007669"/>
    <property type="project" value="UniProtKB-KW"/>
</dbReference>
<comment type="subcellular location">
    <subcellularLocation>
        <location evidence="1 7 8">Cytoplasm</location>
    </subcellularLocation>
</comment>
<dbReference type="Proteomes" id="UP000288279">
    <property type="component" value="Unassembled WGS sequence"/>
</dbReference>
<evidence type="ECO:0000313" key="11">
    <source>
        <dbReference type="EMBL" id="RUO78531.1"/>
    </source>
</evidence>
<dbReference type="EMBL" id="PIQG01000002">
    <property type="protein sequence ID" value="RUO78531.1"/>
    <property type="molecule type" value="Genomic_DNA"/>
</dbReference>
<evidence type="ECO:0000256" key="3">
    <source>
        <dbReference type="ARBA" id="ARBA00022490"/>
    </source>
</evidence>
<dbReference type="GO" id="GO:0005737">
    <property type="term" value="C:cytoplasm"/>
    <property type="evidence" value="ECO:0007669"/>
    <property type="project" value="UniProtKB-SubCell"/>
</dbReference>
<dbReference type="Pfam" id="PF02875">
    <property type="entry name" value="Mur_ligase_C"/>
    <property type="match status" value="1"/>
</dbReference>
<dbReference type="InterPro" id="IPR036615">
    <property type="entry name" value="Mur_ligase_C_dom_sf"/>
</dbReference>
<dbReference type="GO" id="GO:0005524">
    <property type="term" value="F:ATP binding"/>
    <property type="evidence" value="ECO:0007669"/>
    <property type="project" value="UniProtKB-UniRule"/>
</dbReference>
<reference evidence="11 12" key="1">
    <citation type="journal article" date="2011" name="Front. Microbiol.">
        <title>Genomic signatures of strain selection and enhancement in Bacillus atrophaeus var. globigii, a historical biowarfare simulant.</title>
        <authorList>
            <person name="Gibbons H.S."/>
            <person name="Broomall S.M."/>
            <person name="McNew L.A."/>
            <person name="Daligault H."/>
            <person name="Chapman C."/>
            <person name="Bruce D."/>
            <person name="Karavis M."/>
            <person name="Krepps M."/>
            <person name="McGregor P.A."/>
            <person name="Hong C."/>
            <person name="Park K.H."/>
            <person name="Akmal A."/>
            <person name="Feldman A."/>
            <person name="Lin J.S."/>
            <person name="Chang W.E."/>
            <person name="Higgs B.W."/>
            <person name="Demirev P."/>
            <person name="Lindquist J."/>
            <person name="Liem A."/>
            <person name="Fochler E."/>
            <person name="Read T.D."/>
            <person name="Tapia R."/>
            <person name="Johnson S."/>
            <person name="Bishop-Lilly K.A."/>
            <person name="Detter C."/>
            <person name="Han C."/>
            <person name="Sozhamannan S."/>
            <person name="Rosenzweig C.N."/>
            <person name="Skowronski E.W."/>
        </authorList>
    </citation>
    <scope>NUCLEOTIDE SEQUENCE [LARGE SCALE GENOMIC DNA]</scope>
    <source>
        <strain evidence="11 12">PIT1</strain>
    </source>
</reference>
<feature type="binding site" evidence="7">
    <location>
        <begin position="123"/>
        <end position="129"/>
    </location>
    <ligand>
        <name>ATP</name>
        <dbReference type="ChEBI" id="CHEBI:30616"/>
    </ligand>
</feature>
<proteinExistence type="inferred from homology"/>
<feature type="domain" description="Mur ligase central" evidence="10">
    <location>
        <begin position="121"/>
        <end position="296"/>
    </location>
</feature>
<dbReference type="GO" id="GO:0071555">
    <property type="term" value="P:cell wall organization"/>
    <property type="evidence" value="ECO:0007669"/>
    <property type="project" value="UniProtKB-KW"/>
</dbReference>
<dbReference type="HAMAP" id="MF_00639">
    <property type="entry name" value="MurD"/>
    <property type="match status" value="1"/>
</dbReference>
<dbReference type="SUPFAM" id="SSF53623">
    <property type="entry name" value="MurD-like peptide ligases, catalytic domain"/>
    <property type="match status" value="1"/>
</dbReference>
<dbReference type="PANTHER" id="PTHR43692">
    <property type="entry name" value="UDP-N-ACETYLMURAMOYLALANINE--D-GLUTAMATE LIGASE"/>
    <property type="match status" value="1"/>
</dbReference>
<keyword evidence="6 7" id="KW-0067">ATP-binding</keyword>
<keyword evidence="5 7" id="KW-0547">Nucleotide-binding</keyword>
<keyword evidence="7 8" id="KW-0133">Cell shape</keyword>
<dbReference type="SUPFAM" id="SSF51984">
    <property type="entry name" value="MurCD N-terminal domain"/>
    <property type="match status" value="1"/>
</dbReference>
<dbReference type="RefSeq" id="WP_126827009.1">
    <property type="nucleotide sequence ID" value="NZ_PIQG01000002.1"/>
</dbReference>
<dbReference type="InterPro" id="IPR036565">
    <property type="entry name" value="Mur-like_cat_sf"/>
</dbReference>
<keyword evidence="7 8" id="KW-0573">Peptidoglycan synthesis</keyword>
<comment type="catalytic activity">
    <reaction evidence="7 8">
        <text>UDP-N-acetyl-alpha-D-muramoyl-L-alanine + D-glutamate + ATP = UDP-N-acetyl-alpha-D-muramoyl-L-alanyl-D-glutamate + ADP + phosphate + H(+)</text>
        <dbReference type="Rhea" id="RHEA:16429"/>
        <dbReference type="ChEBI" id="CHEBI:15378"/>
        <dbReference type="ChEBI" id="CHEBI:29986"/>
        <dbReference type="ChEBI" id="CHEBI:30616"/>
        <dbReference type="ChEBI" id="CHEBI:43474"/>
        <dbReference type="ChEBI" id="CHEBI:83898"/>
        <dbReference type="ChEBI" id="CHEBI:83900"/>
        <dbReference type="ChEBI" id="CHEBI:456216"/>
        <dbReference type="EC" id="6.3.2.9"/>
    </reaction>
</comment>
<dbReference type="InterPro" id="IPR004101">
    <property type="entry name" value="Mur_ligase_C"/>
</dbReference>
<dbReference type="EC" id="6.3.2.9" evidence="7 8"/>
<dbReference type="GO" id="GO:0009252">
    <property type="term" value="P:peptidoglycan biosynthetic process"/>
    <property type="evidence" value="ECO:0007669"/>
    <property type="project" value="UniProtKB-UniRule"/>
</dbReference>
<dbReference type="NCBIfam" id="TIGR01087">
    <property type="entry name" value="murD"/>
    <property type="match status" value="1"/>
</dbReference>
<dbReference type="GO" id="GO:0008764">
    <property type="term" value="F:UDP-N-acetylmuramoylalanine-D-glutamate ligase activity"/>
    <property type="evidence" value="ECO:0007669"/>
    <property type="project" value="UniProtKB-UniRule"/>
</dbReference>
<evidence type="ECO:0000259" key="9">
    <source>
        <dbReference type="Pfam" id="PF02875"/>
    </source>
</evidence>
<dbReference type="PANTHER" id="PTHR43692:SF1">
    <property type="entry name" value="UDP-N-ACETYLMURAMOYLALANINE--D-GLUTAMATE LIGASE"/>
    <property type="match status" value="1"/>
</dbReference>
<keyword evidence="7 8" id="KW-0961">Cell wall biogenesis/degradation</keyword>
<keyword evidence="4 7" id="KW-0436">Ligase</keyword>
<dbReference type="InterPro" id="IPR005762">
    <property type="entry name" value="MurD"/>
</dbReference>
<organism evidence="11 12">
    <name type="scientific">Pseudidiomarina taiwanensis</name>
    <dbReference type="NCBI Taxonomy" id="337250"/>
    <lineage>
        <taxon>Bacteria</taxon>
        <taxon>Pseudomonadati</taxon>
        <taxon>Pseudomonadota</taxon>
        <taxon>Gammaproteobacteria</taxon>
        <taxon>Alteromonadales</taxon>
        <taxon>Idiomarinaceae</taxon>
        <taxon>Pseudidiomarina</taxon>
    </lineage>
</organism>